<feature type="region of interest" description="Disordered" evidence="1">
    <location>
        <begin position="1"/>
        <end position="27"/>
    </location>
</feature>
<feature type="transmembrane region" description="Helical" evidence="2">
    <location>
        <begin position="36"/>
        <end position="58"/>
    </location>
</feature>
<evidence type="ECO:0000256" key="2">
    <source>
        <dbReference type="SAM" id="Phobius"/>
    </source>
</evidence>
<keyword evidence="2" id="KW-1133">Transmembrane helix</keyword>
<protein>
    <submittedName>
        <fullName evidence="3">Uncharacterized protein</fullName>
    </submittedName>
</protein>
<evidence type="ECO:0000313" key="4">
    <source>
        <dbReference type="Proteomes" id="UP000237271"/>
    </source>
</evidence>
<dbReference type="EMBL" id="NCKW01002173">
    <property type="protein sequence ID" value="POM78076.1"/>
    <property type="molecule type" value="Genomic_DNA"/>
</dbReference>
<name>A0A2P4YJW3_9STRA</name>
<evidence type="ECO:0000256" key="1">
    <source>
        <dbReference type="SAM" id="MobiDB-lite"/>
    </source>
</evidence>
<gene>
    <name evidence="3" type="ORF">PHPALM_4443</name>
</gene>
<accession>A0A2P4YJW3</accession>
<keyword evidence="2" id="KW-0812">Transmembrane</keyword>
<dbReference type="OrthoDB" id="93800at2759"/>
<proteinExistence type="predicted"/>
<organism evidence="3 4">
    <name type="scientific">Phytophthora palmivora</name>
    <dbReference type="NCBI Taxonomy" id="4796"/>
    <lineage>
        <taxon>Eukaryota</taxon>
        <taxon>Sar</taxon>
        <taxon>Stramenopiles</taxon>
        <taxon>Oomycota</taxon>
        <taxon>Peronosporomycetes</taxon>
        <taxon>Peronosporales</taxon>
        <taxon>Peronosporaceae</taxon>
        <taxon>Phytophthora</taxon>
    </lineage>
</organism>
<dbReference type="Proteomes" id="UP000237271">
    <property type="component" value="Unassembled WGS sequence"/>
</dbReference>
<keyword evidence="2" id="KW-0472">Membrane</keyword>
<sequence>MMSRRDDESVDLQPLLEHSTAEERSRDDYTKKNPSWFMVLGVGVAMLLIVHILFVALLRKTTVTLDKLTLPDLCHRRTVGEIVMEFQNPSYCSPVVGPLNITFSKKNTAFLHLQILKCSIVSYSLTEKILMCMEKFPF</sequence>
<dbReference type="AlphaFoldDB" id="A0A2P4YJW3"/>
<reference evidence="3 4" key="1">
    <citation type="journal article" date="2017" name="Genome Biol. Evol.">
        <title>Phytophthora megakarya and P. palmivora, closely related causal agents of cacao black pod rot, underwent increases in genome sizes and gene numbers by different mechanisms.</title>
        <authorList>
            <person name="Ali S.S."/>
            <person name="Shao J."/>
            <person name="Lary D.J."/>
            <person name="Kronmiller B."/>
            <person name="Shen D."/>
            <person name="Strem M.D."/>
            <person name="Amoako-Attah I."/>
            <person name="Akrofi A.Y."/>
            <person name="Begoude B.A."/>
            <person name="Ten Hoopen G.M."/>
            <person name="Coulibaly K."/>
            <person name="Kebe B.I."/>
            <person name="Melnick R.L."/>
            <person name="Guiltinan M.J."/>
            <person name="Tyler B.M."/>
            <person name="Meinhardt L.W."/>
            <person name="Bailey B.A."/>
        </authorList>
    </citation>
    <scope>NUCLEOTIDE SEQUENCE [LARGE SCALE GENOMIC DNA]</scope>
    <source>
        <strain evidence="4">sbr112.9</strain>
    </source>
</reference>
<keyword evidence="4" id="KW-1185">Reference proteome</keyword>
<comment type="caution">
    <text evidence="3">The sequence shown here is derived from an EMBL/GenBank/DDBJ whole genome shotgun (WGS) entry which is preliminary data.</text>
</comment>
<evidence type="ECO:0000313" key="3">
    <source>
        <dbReference type="EMBL" id="POM78076.1"/>
    </source>
</evidence>